<comment type="pathway">
    <text evidence="1 6">Cell wall biogenesis; peptidoglycan biosynthesis.</text>
</comment>
<dbReference type="GO" id="GO:0071972">
    <property type="term" value="F:peptidoglycan L,D-transpeptidase activity"/>
    <property type="evidence" value="ECO:0007669"/>
    <property type="project" value="TreeGrafter"/>
</dbReference>
<name>A0A1F4VD07_UNCKA</name>
<keyword evidence="3 6" id="KW-0133">Cell shape</keyword>
<dbReference type="Proteomes" id="UP000176504">
    <property type="component" value="Unassembled WGS sequence"/>
</dbReference>
<evidence type="ECO:0000256" key="1">
    <source>
        <dbReference type="ARBA" id="ARBA00004752"/>
    </source>
</evidence>
<dbReference type="SUPFAM" id="SSF141523">
    <property type="entry name" value="L,D-transpeptidase catalytic domain-like"/>
    <property type="match status" value="1"/>
</dbReference>
<dbReference type="Gene3D" id="2.40.440.10">
    <property type="entry name" value="L,D-transpeptidase catalytic domain-like"/>
    <property type="match status" value="1"/>
</dbReference>
<dbReference type="GO" id="GO:0018104">
    <property type="term" value="P:peptidoglycan-protein cross-linking"/>
    <property type="evidence" value="ECO:0007669"/>
    <property type="project" value="TreeGrafter"/>
</dbReference>
<keyword evidence="2" id="KW-0808">Transferase</keyword>
<feature type="active site" description="Nucleophile" evidence="6">
    <location>
        <position position="405"/>
    </location>
</feature>
<dbReference type="EMBL" id="MEVI01000003">
    <property type="protein sequence ID" value="OGC55054.1"/>
    <property type="molecule type" value="Genomic_DNA"/>
</dbReference>
<accession>A0A1F4VD07</accession>
<dbReference type="GO" id="GO:0016740">
    <property type="term" value="F:transferase activity"/>
    <property type="evidence" value="ECO:0007669"/>
    <property type="project" value="UniProtKB-KW"/>
</dbReference>
<evidence type="ECO:0000256" key="6">
    <source>
        <dbReference type="PROSITE-ProRule" id="PRU01373"/>
    </source>
</evidence>
<comment type="caution">
    <text evidence="8">The sequence shown here is derived from an EMBL/GenBank/DDBJ whole genome shotgun (WGS) entry which is preliminary data.</text>
</comment>
<dbReference type="CDD" id="cd16913">
    <property type="entry name" value="YkuD_like"/>
    <property type="match status" value="1"/>
</dbReference>
<keyword evidence="4 6" id="KW-0573">Peptidoglycan synthesis</keyword>
<dbReference type="GO" id="GO:0005576">
    <property type="term" value="C:extracellular region"/>
    <property type="evidence" value="ECO:0007669"/>
    <property type="project" value="TreeGrafter"/>
</dbReference>
<dbReference type="InterPro" id="IPR005490">
    <property type="entry name" value="LD_TPept_cat_dom"/>
</dbReference>
<dbReference type="UniPathway" id="UPA00219"/>
<sequence>MRKIPALLLVAILISLSFFIKSESRIKPGVKIGSLNLSYLKKDEALEKLSVLETKPLYFNLVNRSISQNYNEIGVSFDKETVNQFIRQCYLKYLCLPKLSRTPPVSSLIKIDNSKLETFLNELNKDFQKNELAPAISFDDATFYAQAPDSKFQIDKENIKKTLTPEAIQSKDPISIKITEINQGSLNLQHEETDKLIEKITSTPLLIKYGRNPVYIYKNDLSKFVDTRVEDGKKIGFLNESAINDYLNLLIQKYKTDLELNDDHAAKSIMYALLYRAGEEKLNEAVILPLIGRPKTDGKVHDKYLELNKSQQRIFTFENGELKETYVVGTGLTAETPSGNFRILKKLRMSFSYWGNWYLPYMMPVGQFPNGNYFGIHEIPYHQDAYGNIYSRDENTMGSPATGGCIQMYREDVKELWDWVDIGTPVIITD</sequence>
<evidence type="ECO:0000256" key="2">
    <source>
        <dbReference type="ARBA" id="ARBA00022679"/>
    </source>
</evidence>
<dbReference type="PANTHER" id="PTHR30582:SF2">
    <property type="entry name" value="L,D-TRANSPEPTIDASE YCIB-RELATED"/>
    <property type="match status" value="1"/>
</dbReference>
<dbReference type="AlphaFoldDB" id="A0A1F4VD07"/>
<dbReference type="PANTHER" id="PTHR30582">
    <property type="entry name" value="L,D-TRANSPEPTIDASE"/>
    <property type="match status" value="1"/>
</dbReference>
<dbReference type="InterPro" id="IPR050979">
    <property type="entry name" value="LD-transpeptidase"/>
</dbReference>
<dbReference type="Pfam" id="PF03734">
    <property type="entry name" value="YkuD"/>
    <property type="match status" value="1"/>
</dbReference>
<feature type="domain" description="L,D-TPase catalytic" evidence="7">
    <location>
        <begin position="303"/>
        <end position="429"/>
    </location>
</feature>
<evidence type="ECO:0000313" key="9">
    <source>
        <dbReference type="Proteomes" id="UP000176504"/>
    </source>
</evidence>
<dbReference type="GO" id="GO:0008360">
    <property type="term" value="P:regulation of cell shape"/>
    <property type="evidence" value="ECO:0007669"/>
    <property type="project" value="UniProtKB-UniRule"/>
</dbReference>
<evidence type="ECO:0000256" key="3">
    <source>
        <dbReference type="ARBA" id="ARBA00022960"/>
    </source>
</evidence>
<keyword evidence="5 6" id="KW-0961">Cell wall biogenesis/degradation</keyword>
<proteinExistence type="predicted"/>
<evidence type="ECO:0000256" key="5">
    <source>
        <dbReference type="ARBA" id="ARBA00023316"/>
    </source>
</evidence>
<gene>
    <name evidence="8" type="ORF">A3A78_03690</name>
</gene>
<dbReference type="GO" id="GO:0071555">
    <property type="term" value="P:cell wall organization"/>
    <property type="evidence" value="ECO:0007669"/>
    <property type="project" value="UniProtKB-UniRule"/>
</dbReference>
<reference evidence="8 9" key="1">
    <citation type="journal article" date="2016" name="Nat. Commun.">
        <title>Thousands of microbial genomes shed light on interconnected biogeochemical processes in an aquifer system.</title>
        <authorList>
            <person name="Anantharaman K."/>
            <person name="Brown C.T."/>
            <person name="Hug L.A."/>
            <person name="Sharon I."/>
            <person name="Castelle C.J."/>
            <person name="Probst A.J."/>
            <person name="Thomas B.C."/>
            <person name="Singh A."/>
            <person name="Wilkins M.J."/>
            <person name="Karaoz U."/>
            <person name="Brodie E.L."/>
            <person name="Williams K.H."/>
            <person name="Hubbard S.S."/>
            <person name="Banfield J.F."/>
        </authorList>
    </citation>
    <scope>NUCLEOTIDE SEQUENCE [LARGE SCALE GENOMIC DNA]</scope>
</reference>
<evidence type="ECO:0000256" key="4">
    <source>
        <dbReference type="ARBA" id="ARBA00022984"/>
    </source>
</evidence>
<evidence type="ECO:0000259" key="7">
    <source>
        <dbReference type="PROSITE" id="PS52029"/>
    </source>
</evidence>
<protein>
    <recommendedName>
        <fullName evidence="7">L,D-TPase catalytic domain-containing protein</fullName>
    </recommendedName>
</protein>
<organism evidence="8 9">
    <name type="scientific">candidate division WWE3 bacterium RIFCSPLOWO2_01_FULL_41_18</name>
    <dbReference type="NCBI Taxonomy" id="1802625"/>
    <lineage>
        <taxon>Bacteria</taxon>
        <taxon>Katanobacteria</taxon>
    </lineage>
</organism>
<dbReference type="InterPro" id="IPR038063">
    <property type="entry name" value="Transpep_catalytic_dom"/>
</dbReference>
<dbReference type="PROSITE" id="PS52029">
    <property type="entry name" value="LD_TPASE"/>
    <property type="match status" value="1"/>
</dbReference>
<evidence type="ECO:0000313" key="8">
    <source>
        <dbReference type="EMBL" id="OGC55054.1"/>
    </source>
</evidence>
<feature type="active site" description="Proton donor/acceptor" evidence="6">
    <location>
        <position position="377"/>
    </location>
</feature>